<dbReference type="InterPro" id="IPR013783">
    <property type="entry name" value="Ig-like_fold"/>
</dbReference>
<protein>
    <recommendedName>
        <fullName evidence="1">DUF3344 domain-containing protein</fullName>
    </recommendedName>
</protein>
<feature type="domain" description="DUF3344" evidence="1">
    <location>
        <begin position="1"/>
        <end position="73"/>
    </location>
</feature>
<dbReference type="Pfam" id="PF11824">
    <property type="entry name" value="DUF3344"/>
    <property type="match status" value="1"/>
</dbReference>
<proteinExistence type="predicted"/>
<dbReference type="EMBL" id="MT631719">
    <property type="protein sequence ID" value="QNO58267.1"/>
    <property type="molecule type" value="Genomic_DNA"/>
</dbReference>
<dbReference type="InterPro" id="IPR021779">
    <property type="entry name" value="DUF3344"/>
</dbReference>
<evidence type="ECO:0000259" key="1">
    <source>
        <dbReference type="Pfam" id="PF11824"/>
    </source>
</evidence>
<dbReference type="Gene3D" id="2.60.40.10">
    <property type="entry name" value="Immunoglobulins"/>
    <property type="match status" value="1"/>
</dbReference>
<dbReference type="AlphaFoldDB" id="A0A7G9ZDD3"/>
<gene>
    <name evidence="2" type="ORF">BFNMBJLP_00001</name>
</gene>
<reference evidence="2" key="1">
    <citation type="submission" date="2020-06" db="EMBL/GenBank/DDBJ databases">
        <title>Unique genomic features of the anaerobic methanotrophic archaea.</title>
        <authorList>
            <person name="Chadwick G.L."/>
            <person name="Skennerton C.T."/>
            <person name="Laso-Perez R."/>
            <person name="Leu A.O."/>
            <person name="Speth D.R."/>
            <person name="Yu H."/>
            <person name="Morgan-Lang C."/>
            <person name="Hatzenpichler R."/>
            <person name="Goudeau D."/>
            <person name="Malmstrom R."/>
            <person name="Brazelton W.J."/>
            <person name="Woyke T."/>
            <person name="Hallam S.J."/>
            <person name="Tyson G.W."/>
            <person name="Wegener G."/>
            <person name="Boetius A."/>
            <person name="Orphan V."/>
        </authorList>
    </citation>
    <scope>NUCLEOTIDE SEQUENCE</scope>
</reference>
<accession>A0A7G9ZDD3</accession>
<name>A0A7G9ZDD3_9EURY</name>
<sequence length="230" mass="25593">METGTNGSINGGVFIGYEPWNGTTTLTSNFEVPNGTVKWARLYTGIWAGRETHEGWVNVTFNGHELNTSMVDSNTFELNTWDVTDYVNLSGNNAWYTRLDDDCDDRYVSVTNAILVLGRRAVSMSDLTITAIKPYHYAWSEEQGIPEGEPWFNLMNYVNITVKNFGTEVVDNFAVTLYADDELIGSETCVNVTDVTSYLNASDNVVTQGDDGDCMMPSNAFLMISYEDGN</sequence>
<organism evidence="2">
    <name type="scientific">Candidatus Methanophaga sp. ANME-1 ERB7</name>
    <dbReference type="NCBI Taxonomy" id="2759913"/>
    <lineage>
        <taxon>Archaea</taxon>
        <taxon>Methanobacteriati</taxon>
        <taxon>Methanobacteriota</taxon>
        <taxon>Stenosarchaea group</taxon>
        <taxon>Methanomicrobia</taxon>
        <taxon>Candidatus Methanophagales</taxon>
        <taxon>Candidatus Methanophagaceae</taxon>
        <taxon>Candidatus Methanophaga</taxon>
    </lineage>
</organism>
<evidence type="ECO:0000313" key="2">
    <source>
        <dbReference type="EMBL" id="QNO58267.1"/>
    </source>
</evidence>